<feature type="region of interest" description="Disordered" evidence="1">
    <location>
        <begin position="279"/>
        <end position="302"/>
    </location>
</feature>
<keyword evidence="3" id="KW-1185">Reference proteome</keyword>
<organism evidence="2 3">
    <name type="scientific">Eumeta variegata</name>
    <name type="common">Bagworm moth</name>
    <name type="synonym">Eumeta japonica</name>
    <dbReference type="NCBI Taxonomy" id="151549"/>
    <lineage>
        <taxon>Eukaryota</taxon>
        <taxon>Metazoa</taxon>
        <taxon>Ecdysozoa</taxon>
        <taxon>Arthropoda</taxon>
        <taxon>Hexapoda</taxon>
        <taxon>Insecta</taxon>
        <taxon>Pterygota</taxon>
        <taxon>Neoptera</taxon>
        <taxon>Endopterygota</taxon>
        <taxon>Lepidoptera</taxon>
        <taxon>Glossata</taxon>
        <taxon>Ditrysia</taxon>
        <taxon>Tineoidea</taxon>
        <taxon>Psychidae</taxon>
        <taxon>Oiketicinae</taxon>
        <taxon>Eumeta</taxon>
    </lineage>
</organism>
<evidence type="ECO:0000313" key="3">
    <source>
        <dbReference type="Proteomes" id="UP000299102"/>
    </source>
</evidence>
<evidence type="ECO:0000313" key="2">
    <source>
        <dbReference type="EMBL" id="GBP21091.1"/>
    </source>
</evidence>
<proteinExistence type="predicted"/>
<gene>
    <name evidence="2" type="ORF">EVAR_11122_1</name>
</gene>
<name>A0A4C1U466_EUMVA</name>
<sequence length="340" mass="37982">MCASAIDVRPSLTSLCATAYSVRHRTKGNRVDVLSAIERRRLYFPQKGVLVDLTHTTDYNTAVRFLAPGKTLGGARRRRSWAADSVSGGASAAQLGHSPADGSARELGQIRRLLIALFINEVSLSRASGRRRTRRFYRTLLTRQLWKFTARPRPSQKHTLYRHAAALRPREGGSVSPHTLAHSPLRLVLTRPRPPSRCDSSTGRSERVVLVEFISKMSFRWSDVITLKFVTEHLNHEWNVKSFLSKNKQVKQSAYVDLELPVILSLQESSFINRTSLRAEPQRPRGVGAAHSRARGRDDAYDDSRSDVYLVGAGRSPPTGAERAPVTSLSNTRAKLLFPH</sequence>
<comment type="caution">
    <text evidence="2">The sequence shown here is derived from an EMBL/GenBank/DDBJ whole genome shotgun (WGS) entry which is preliminary data.</text>
</comment>
<dbReference type="Proteomes" id="UP000299102">
    <property type="component" value="Unassembled WGS sequence"/>
</dbReference>
<protein>
    <submittedName>
        <fullName evidence="2">Uncharacterized protein</fullName>
    </submittedName>
</protein>
<accession>A0A4C1U466</accession>
<dbReference type="AlphaFoldDB" id="A0A4C1U466"/>
<dbReference type="EMBL" id="BGZK01000125">
    <property type="protein sequence ID" value="GBP21091.1"/>
    <property type="molecule type" value="Genomic_DNA"/>
</dbReference>
<feature type="region of interest" description="Disordered" evidence="1">
    <location>
        <begin position="309"/>
        <end position="328"/>
    </location>
</feature>
<evidence type="ECO:0000256" key="1">
    <source>
        <dbReference type="SAM" id="MobiDB-lite"/>
    </source>
</evidence>
<reference evidence="2 3" key="1">
    <citation type="journal article" date="2019" name="Commun. Biol.">
        <title>The bagworm genome reveals a unique fibroin gene that provides high tensile strength.</title>
        <authorList>
            <person name="Kono N."/>
            <person name="Nakamura H."/>
            <person name="Ohtoshi R."/>
            <person name="Tomita M."/>
            <person name="Numata K."/>
            <person name="Arakawa K."/>
        </authorList>
    </citation>
    <scope>NUCLEOTIDE SEQUENCE [LARGE SCALE GENOMIC DNA]</scope>
</reference>